<keyword evidence="4" id="KW-1185">Reference proteome</keyword>
<dbReference type="InterPro" id="IPR036890">
    <property type="entry name" value="HATPase_C_sf"/>
</dbReference>
<evidence type="ECO:0000256" key="1">
    <source>
        <dbReference type="SAM" id="Phobius"/>
    </source>
</evidence>
<protein>
    <submittedName>
        <fullName evidence="3">GHKL domain-containing protein</fullName>
    </submittedName>
</protein>
<keyword evidence="1" id="KW-0812">Transmembrane</keyword>
<dbReference type="CDD" id="cd16935">
    <property type="entry name" value="HATPase_AgrC-ComD-like"/>
    <property type="match status" value="1"/>
</dbReference>
<dbReference type="EMBL" id="JACJKH010000023">
    <property type="protein sequence ID" value="MBM6745023.1"/>
    <property type="molecule type" value="Genomic_DNA"/>
</dbReference>
<keyword evidence="1" id="KW-0472">Membrane</keyword>
<dbReference type="InterPro" id="IPR032834">
    <property type="entry name" value="NatK-like_C"/>
</dbReference>
<reference evidence="3 4" key="1">
    <citation type="journal article" date="2021" name="Sci. Rep.">
        <title>The distribution of antibiotic resistance genes in chicken gut microbiota commensals.</title>
        <authorList>
            <person name="Juricova H."/>
            <person name="Matiasovicova J."/>
            <person name="Kubasova T."/>
            <person name="Cejkova D."/>
            <person name="Rychlik I."/>
        </authorList>
    </citation>
    <scope>NUCLEOTIDE SEQUENCE [LARGE SCALE GENOMIC DNA]</scope>
    <source>
        <strain evidence="3 4">An770</strain>
    </source>
</reference>
<feature type="transmembrane region" description="Helical" evidence="1">
    <location>
        <begin position="63"/>
        <end position="87"/>
    </location>
</feature>
<keyword evidence="1" id="KW-1133">Transmembrane helix</keyword>
<dbReference type="Pfam" id="PF14501">
    <property type="entry name" value="HATPase_c_5"/>
    <property type="match status" value="1"/>
</dbReference>
<feature type="transmembrane region" description="Helical" evidence="1">
    <location>
        <begin position="29"/>
        <end position="51"/>
    </location>
</feature>
<dbReference type="RefSeq" id="WP_158099276.1">
    <property type="nucleotide sequence ID" value="NZ_JACJKH010000023.1"/>
</dbReference>
<sequence length="346" mass="39738">MGLSEFIVSNAFHQLALHLYTSNNSLQNVILLGVVSKQLYFFILYGLSHIYKSKSSNIPPNISIAFILISFLCFGVTSTLLVIGYYVELPSHFGYLMAFSSLLLLIVNIFIYFLFSYTQRKNEEFTQMHLQMQKESDLVHFYQMLAEQTDAQKLVIHDIKKHLYAISLLNNEHENQKISDYIERLTHSSQLKVSMRVCENDFLNAIFNRYLQRCEHLHITLDIDIRKQALSFMDEYDMISLFCNLLDNAVEAATGCPDSFIEVYAGFSKSHNLLLLSVKNSCIQKPAIDTKGRLKTQKSPNGIHGTGLKSVLRVVKKYEGNYEFSYDEQSHVFSTVITLTNSKEEN</sequence>
<dbReference type="Gene3D" id="3.30.565.10">
    <property type="entry name" value="Histidine kinase-like ATPase, C-terminal domain"/>
    <property type="match status" value="1"/>
</dbReference>
<evidence type="ECO:0000313" key="4">
    <source>
        <dbReference type="Proteomes" id="UP000775686"/>
    </source>
</evidence>
<evidence type="ECO:0000313" key="3">
    <source>
        <dbReference type="EMBL" id="MBM6745023.1"/>
    </source>
</evidence>
<accession>A0ABS2EJ78</accession>
<feature type="transmembrane region" description="Helical" evidence="1">
    <location>
        <begin position="93"/>
        <end position="115"/>
    </location>
</feature>
<feature type="domain" description="Sensor histidine kinase NatK-like C-terminal" evidence="2">
    <location>
        <begin position="235"/>
        <end position="336"/>
    </location>
</feature>
<comment type="caution">
    <text evidence="3">The sequence shown here is derived from an EMBL/GenBank/DDBJ whole genome shotgun (WGS) entry which is preliminary data.</text>
</comment>
<proteinExistence type="predicted"/>
<evidence type="ECO:0000259" key="2">
    <source>
        <dbReference type="Pfam" id="PF14501"/>
    </source>
</evidence>
<organism evidence="3 4">
    <name type="scientific">Drancourtella massiliensis</name>
    <dbReference type="NCBI Taxonomy" id="1632013"/>
    <lineage>
        <taxon>Bacteria</taxon>
        <taxon>Bacillati</taxon>
        <taxon>Bacillota</taxon>
        <taxon>Clostridia</taxon>
        <taxon>Eubacteriales</taxon>
        <taxon>Oscillospiraceae</taxon>
        <taxon>Drancourtella</taxon>
    </lineage>
</organism>
<gene>
    <name evidence="3" type="ORF">H6A32_12060</name>
</gene>
<name>A0ABS2EJ78_9FIRM</name>
<dbReference type="Proteomes" id="UP000775686">
    <property type="component" value="Unassembled WGS sequence"/>
</dbReference>
<dbReference type="SUPFAM" id="SSF55874">
    <property type="entry name" value="ATPase domain of HSP90 chaperone/DNA topoisomerase II/histidine kinase"/>
    <property type="match status" value="1"/>
</dbReference>